<dbReference type="PANTHER" id="PTHR33434:SF2">
    <property type="entry name" value="FATTY ACID-BINDING PROTEIN TM_1468"/>
    <property type="match status" value="1"/>
</dbReference>
<dbReference type="PROSITE" id="PS51482">
    <property type="entry name" value="DEGV"/>
    <property type="match status" value="1"/>
</dbReference>
<evidence type="ECO:0000313" key="3">
    <source>
        <dbReference type="Proteomes" id="UP000546970"/>
    </source>
</evidence>
<evidence type="ECO:0000313" key="2">
    <source>
        <dbReference type="EMBL" id="NMF56314.1"/>
    </source>
</evidence>
<dbReference type="Gene3D" id="3.30.1180.10">
    <property type="match status" value="1"/>
</dbReference>
<dbReference type="Gene3D" id="3.40.50.10440">
    <property type="entry name" value="Dihydroxyacetone kinase, domain 1"/>
    <property type="match status" value="1"/>
</dbReference>
<dbReference type="SUPFAM" id="SSF82549">
    <property type="entry name" value="DAK1/DegV-like"/>
    <property type="match status" value="1"/>
</dbReference>
<dbReference type="NCBIfam" id="TIGR00762">
    <property type="entry name" value="DegV"/>
    <property type="match status" value="1"/>
</dbReference>
<name>A0A7X9YIX5_9ACTN</name>
<keyword evidence="1" id="KW-0446">Lipid-binding</keyword>
<protein>
    <submittedName>
        <fullName evidence="2">DegV family protein</fullName>
    </submittedName>
</protein>
<reference evidence="2 3" key="1">
    <citation type="submission" date="2020-04" db="EMBL/GenBank/DDBJ databases">
        <title>Collinsella sp. KGMB02528 nov., an anaerobic actinobacterium isolated from human feces.</title>
        <authorList>
            <person name="Han K.-I."/>
            <person name="Eom M.K."/>
            <person name="Kim J.-S."/>
            <person name="Lee K.C."/>
            <person name="Suh M.K."/>
            <person name="Park S.-H."/>
            <person name="Lee J.H."/>
            <person name="Kang S.W."/>
            <person name="Park J.-E."/>
            <person name="Oh B.S."/>
            <person name="Yu S.Y."/>
            <person name="Choi S.-H."/>
            <person name="Lee D.H."/>
            <person name="Yoon H."/>
            <person name="Kim B.-Y."/>
            <person name="Lee J.H."/>
            <person name="Lee J.-S."/>
        </authorList>
    </citation>
    <scope>NUCLEOTIDE SEQUENCE [LARGE SCALE GENOMIC DNA]</scope>
    <source>
        <strain evidence="2 3">KGMB02528</strain>
    </source>
</reference>
<comment type="caution">
    <text evidence="2">The sequence shown here is derived from an EMBL/GenBank/DDBJ whole genome shotgun (WGS) entry which is preliminary data.</text>
</comment>
<dbReference type="GO" id="GO:0008289">
    <property type="term" value="F:lipid binding"/>
    <property type="evidence" value="ECO:0007669"/>
    <property type="project" value="UniProtKB-KW"/>
</dbReference>
<dbReference type="Gene3D" id="2.20.28.50">
    <property type="entry name" value="degv family protein"/>
    <property type="match status" value="1"/>
</dbReference>
<dbReference type="EMBL" id="JABBCP010000007">
    <property type="protein sequence ID" value="NMF56314.1"/>
    <property type="molecule type" value="Genomic_DNA"/>
</dbReference>
<keyword evidence="3" id="KW-1185">Reference proteome</keyword>
<dbReference type="Proteomes" id="UP000546970">
    <property type="component" value="Unassembled WGS sequence"/>
</dbReference>
<dbReference type="AlphaFoldDB" id="A0A7X9YIX5"/>
<organism evidence="2 3">
    <name type="scientific">Collinsella acetigenes</name>
    <dbReference type="NCBI Taxonomy" id="2713419"/>
    <lineage>
        <taxon>Bacteria</taxon>
        <taxon>Bacillati</taxon>
        <taxon>Actinomycetota</taxon>
        <taxon>Coriobacteriia</taxon>
        <taxon>Coriobacteriales</taxon>
        <taxon>Coriobacteriaceae</taxon>
        <taxon>Collinsella</taxon>
    </lineage>
</organism>
<dbReference type="Pfam" id="PF02645">
    <property type="entry name" value="DegV"/>
    <property type="match status" value="1"/>
</dbReference>
<accession>A0A7X9YIX5</accession>
<evidence type="ECO:0000256" key="1">
    <source>
        <dbReference type="ARBA" id="ARBA00023121"/>
    </source>
</evidence>
<dbReference type="RefSeq" id="WP_169277873.1">
    <property type="nucleotide sequence ID" value="NZ_JABBCP010000007.1"/>
</dbReference>
<dbReference type="InterPro" id="IPR043168">
    <property type="entry name" value="DegV_C"/>
</dbReference>
<proteinExistence type="predicted"/>
<dbReference type="PANTHER" id="PTHR33434">
    <property type="entry name" value="DEGV DOMAIN-CONTAINING PROTEIN DR_1986-RELATED"/>
    <property type="match status" value="1"/>
</dbReference>
<sequence length="322" mass="34576">MSKPTVGGHSSRCRIVIDTCADLSPEIAATLDVDILGFPYILDGVEYTDDIWSSITPHEFYEKLRQGAHASTSAVSLGRFVEFFTSCAEEGTPTVYLSFTAGLSSSYNSACQAADMVREQYPDFEIYVVDNCSPCGAAGLLALEAVRQRAAGLNARELAAWANEAKHYIHGFFTIDSLDALAAGGRIPPAAAQLSSKLDIKPEMSYDLSGSLTLVGVNRGRKKGLKSLVKSFKENYVLDPALPVGILTSDCEKDGDWLESAIRKEDGCAELTVLRASVGPTIGSHVGPGMVAIVFWGKNRTEKISLTDRIANRVRGAEATKA</sequence>
<gene>
    <name evidence="2" type="ORF">HF320_08265</name>
</gene>
<dbReference type="InterPro" id="IPR050270">
    <property type="entry name" value="DegV_domain_contain"/>
</dbReference>
<dbReference type="InterPro" id="IPR003797">
    <property type="entry name" value="DegV"/>
</dbReference>